<name>A0A8J6Y1G2_9BACT</name>
<evidence type="ECO:0000256" key="4">
    <source>
        <dbReference type="ARBA" id="ARBA00023014"/>
    </source>
</evidence>
<evidence type="ECO:0000256" key="1">
    <source>
        <dbReference type="ARBA" id="ARBA00022485"/>
    </source>
</evidence>
<proteinExistence type="predicted"/>
<dbReference type="GO" id="GO:0051539">
    <property type="term" value="F:4 iron, 4 sulfur cluster binding"/>
    <property type="evidence" value="ECO:0007669"/>
    <property type="project" value="UniProtKB-KW"/>
</dbReference>
<dbReference type="Pfam" id="PF13247">
    <property type="entry name" value="Fer4_11"/>
    <property type="match status" value="1"/>
</dbReference>
<dbReference type="InterPro" id="IPR017900">
    <property type="entry name" value="4Fe4S_Fe_S_CS"/>
</dbReference>
<keyword evidence="4" id="KW-0411">Iron-sulfur</keyword>
<dbReference type="Gene3D" id="3.30.70.20">
    <property type="match status" value="2"/>
</dbReference>
<dbReference type="AlphaFoldDB" id="A0A8J6Y1G2"/>
<dbReference type="EMBL" id="JACXWD010000037">
    <property type="protein sequence ID" value="MBD3868633.1"/>
    <property type="molecule type" value="Genomic_DNA"/>
</dbReference>
<dbReference type="GO" id="GO:0046872">
    <property type="term" value="F:metal ion binding"/>
    <property type="evidence" value="ECO:0007669"/>
    <property type="project" value="UniProtKB-KW"/>
</dbReference>
<evidence type="ECO:0000313" key="6">
    <source>
        <dbReference type="EMBL" id="MBD3868633.1"/>
    </source>
</evidence>
<protein>
    <submittedName>
        <fullName evidence="6">4Fe-4S dicluster domain-containing protein</fullName>
    </submittedName>
</protein>
<keyword evidence="1" id="KW-0004">4Fe-4S</keyword>
<dbReference type="PROSITE" id="PS51379">
    <property type="entry name" value="4FE4S_FER_2"/>
    <property type="match status" value="3"/>
</dbReference>
<feature type="domain" description="4Fe-4S ferredoxin-type" evidence="5">
    <location>
        <begin position="91"/>
        <end position="120"/>
    </location>
</feature>
<dbReference type="PANTHER" id="PTHR43177">
    <property type="entry name" value="PROTEIN NRFC"/>
    <property type="match status" value="1"/>
</dbReference>
<dbReference type="SUPFAM" id="SSF54862">
    <property type="entry name" value="4Fe-4S ferredoxins"/>
    <property type="match status" value="1"/>
</dbReference>
<keyword evidence="2" id="KW-0479">Metal-binding</keyword>
<accession>A0A8J6Y1G2</accession>
<evidence type="ECO:0000259" key="5">
    <source>
        <dbReference type="PROSITE" id="PS51379"/>
    </source>
</evidence>
<dbReference type="PROSITE" id="PS00198">
    <property type="entry name" value="4FE4S_FER_1"/>
    <property type="match status" value="1"/>
</dbReference>
<dbReference type="InterPro" id="IPR050954">
    <property type="entry name" value="ET_IronSulfur_Cluster-Binding"/>
</dbReference>
<evidence type="ECO:0000256" key="3">
    <source>
        <dbReference type="ARBA" id="ARBA00023004"/>
    </source>
</evidence>
<sequence length="227" mass="25360">MARWGMVIDLDLCNGCQACEIACRSENNIAVGGSQAADENRTISWMKVHAETEGEWPQVRTKFIPQPCMHCDRPPCTMVCPVGATALDSEGIVNQIYARCIGCRYCANACPYLAKYFNWHSPSYPESTLPGLNPDVSIRPVGVIEKCTFCSHRLQLAREQSKAEGRPMREEDYIPACAESCPTRAIVFGDLENRNHRVAELAADPRAFRQEEGLGTHPKVYYLSEKD</sequence>
<dbReference type="PANTHER" id="PTHR43177:SF3">
    <property type="entry name" value="PROTEIN NRFC HOMOLOG"/>
    <property type="match status" value="1"/>
</dbReference>
<organism evidence="6 7">
    <name type="scientific">Candidatus Polarisedimenticola svalbardensis</name>
    <dbReference type="NCBI Taxonomy" id="2886004"/>
    <lineage>
        <taxon>Bacteria</taxon>
        <taxon>Pseudomonadati</taxon>
        <taxon>Acidobacteriota</taxon>
        <taxon>Candidatus Polarisedimenticolia</taxon>
        <taxon>Candidatus Polarisedimenticolales</taxon>
        <taxon>Candidatus Polarisedimenticolaceae</taxon>
        <taxon>Candidatus Polarisedimenticola</taxon>
    </lineage>
</organism>
<reference evidence="6 7" key="1">
    <citation type="submission" date="2020-08" db="EMBL/GenBank/DDBJ databases">
        <title>Acidobacteriota in marine sediments use diverse sulfur dissimilation pathways.</title>
        <authorList>
            <person name="Wasmund K."/>
        </authorList>
    </citation>
    <scope>NUCLEOTIDE SEQUENCE [LARGE SCALE GENOMIC DNA]</scope>
    <source>
        <strain evidence="6">MAG AM4</strain>
    </source>
</reference>
<feature type="domain" description="4Fe-4S ferredoxin-type" evidence="5">
    <location>
        <begin position="59"/>
        <end position="90"/>
    </location>
</feature>
<comment type="caution">
    <text evidence="6">The sequence shown here is derived from an EMBL/GenBank/DDBJ whole genome shotgun (WGS) entry which is preliminary data.</text>
</comment>
<evidence type="ECO:0000256" key="2">
    <source>
        <dbReference type="ARBA" id="ARBA00022723"/>
    </source>
</evidence>
<dbReference type="InterPro" id="IPR017896">
    <property type="entry name" value="4Fe4S_Fe-S-bd"/>
</dbReference>
<evidence type="ECO:0000313" key="7">
    <source>
        <dbReference type="Proteomes" id="UP000648239"/>
    </source>
</evidence>
<feature type="domain" description="4Fe-4S ferredoxin-type" evidence="5">
    <location>
        <begin position="4"/>
        <end position="34"/>
    </location>
</feature>
<dbReference type="Proteomes" id="UP000648239">
    <property type="component" value="Unassembled WGS sequence"/>
</dbReference>
<dbReference type="CDD" id="cd10551">
    <property type="entry name" value="PsrB"/>
    <property type="match status" value="1"/>
</dbReference>
<gene>
    <name evidence="6" type="ORF">IFK94_10960</name>
</gene>
<keyword evidence="3" id="KW-0408">Iron</keyword>